<organism evidence="2">
    <name type="scientific">Anopheles darlingi</name>
    <name type="common">Mosquito</name>
    <dbReference type="NCBI Taxonomy" id="43151"/>
    <lineage>
        <taxon>Eukaryota</taxon>
        <taxon>Metazoa</taxon>
        <taxon>Ecdysozoa</taxon>
        <taxon>Arthropoda</taxon>
        <taxon>Hexapoda</taxon>
        <taxon>Insecta</taxon>
        <taxon>Pterygota</taxon>
        <taxon>Neoptera</taxon>
        <taxon>Endopterygota</taxon>
        <taxon>Diptera</taxon>
        <taxon>Nematocera</taxon>
        <taxon>Culicoidea</taxon>
        <taxon>Culicidae</taxon>
        <taxon>Anophelinae</taxon>
        <taxon>Anopheles</taxon>
    </lineage>
</organism>
<evidence type="ECO:0000256" key="1">
    <source>
        <dbReference type="SAM" id="SignalP"/>
    </source>
</evidence>
<protein>
    <submittedName>
        <fullName evidence="2">Putative secreted protein</fullName>
    </submittedName>
</protein>
<accession>A0A2M4DJ11</accession>
<name>A0A2M4DJ11_ANODA</name>
<proteinExistence type="predicted"/>
<dbReference type="EMBL" id="GGFL01013373">
    <property type="protein sequence ID" value="MBW77551.1"/>
    <property type="molecule type" value="Transcribed_RNA"/>
</dbReference>
<feature type="chain" id="PRO_5014695251" evidence="1">
    <location>
        <begin position="17"/>
        <end position="118"/>
    </location>
</feature>
<keyword evidence="1" id="KW-0732">Signal</keyword>
<evidence type="ECO:0000313" key="2">
    <source>
        <dbReference type="EMBL" id="MBW77551.1"/>
    </source>
</evidence>
<reference evidence="2" key="1">
    <citation type="submission" date="2018-01" db="EMBL/GenBank/DDBJ databases">
        <title>An insight into the sialome of Amazonian anophelines.</title>
        <authorList>
            <person name="Ribeiro J.M."/>
            <person name="Scarpassa V."/>
            <person name="Calvo E."/>
        </authorList>
    </citation>
    <scope>NUCLEOTIDE SEQUENCE</scope>
</reference>
<dbReference type="AlphaFoldDB" id="A0A2M4DJ11"/>
<sequence>MHRALIGVCMIHRVAAAVFPYRSRESPSGVPEPSSRCSVSRNHCLPSHFSSVIFLRVSPSSSLRRRLHGFSLCLLLCGAHSMAKTVFKMVCGRCNDRMRERKSVYIWFVQRGGSHHAK</sequence>
<feature type="signal peptide" evidence="1">
    <location>
        <begin position="1"/>
        <end position="16"/>
    </location>
</feature>